<sequence>MPSKVRGHALLLLSPWEADRRKLDPNLEHLIRQGFVSIAPIQNAGLSFIAGNLWQLRERKDDEPIGGMRAH</sequence>
<accession>J3LHW1</accession>
<dbReference type="Proteomes" id="UP000006038">
    <property type="component" value="Unassembled WGS sequence"/>
</dbReference>
<dbReference type="Gramene" id="OB02G42280.1">
    <property type="protein sequence ID" value="OB02G42280.1"/>
    <property type="gene ID" value="OB02G42280"/>
</dbReference>
<keyword evidence="2" id="KW-1185">Reference proteome</keyword>
<evidence type="ECO:0000313" key="2">
    <source>
        <dbReference type="Proteomes" id="UP000006038"/>
    </source>
</evidence>
<dbReference type="EnsemblPlants" id="OB02G42280.1">
    <property type="protein sequence ID" value="OB02G42280.1"/>
    <property type="gene ID" value="OB02G42280"/>
</dbReference>
<name>J3LHW1_ORYBR</name>
<organism evidence="1">
    <name type="scientific">Oryza brachyantha</name>
    <name type="common">malo sina</name>
    <dbReference type="NCBI Taxonomy" id="4533"/>
    <lineage>
        <taxon>Eukaryota</taxon>
        <taxon>Viridiplantae</taxon>
        <taxon>Streptophyta</taxon>
        <taxon>Embryophyta</taxon>
        <taxon>Tracheophyta</taxon>
        <taxon>Spermatophyta</taxon>
        <taxon>Magnoliopsida</taxon>
        <taxon>Liliopsida</taxon>
        <taxon>Poales</taxon>
        <taxon>Poaceae</taxon>
        <taxon>BOP clade</taxon>
        <taxon>Oryzoideae</taxon>
        <taxon>Oryzeae</taxon>
        <taxon>Oryzinae</taxon>
        <taxon>Oryza</taxon>
    </lineage>
</organism>
<evidence type="ECO:0000313" key="1">
    <source>
        <dbReference type="EnsemblPlants" id="OB02G42280.1"/>
    </source>
</evidence>
<proteinExistence type="predicted"/>
<protein>
    <submittedName>
        <fullName evidence="1">Uncharacterized protein</fullName>
    </submittedName>
</protein>
<dbReference type="HOGENOM" id="CLU_2744058_0_0_1"/>
<reference evidence="1" key="1">
    <citation type="submission" date="2013-04" db="UniProtKB">
        <authorList>
            <consortium name="EnsemblPlants"/>
        </authorList>
    </citation>
    <scope>IDENTIFICATION</scope>
</reference>
<dbReference type="AlphaFoldDB" id="J3LHW1"/>